<proteinExistence type="inferred from homology"/>
<dbReference type="EnsemblMetazoa" id="Aqu2.1.37805_001">
    <property type="protein sequence ID" value="Aqu2.1.37805_001"/>
    <property type="gene ID" value="Aqu2.1.37805"/>
</dbReference>
<dbReference type="SMART" id="SM01144">
    <property type="entry name" value="DTW"/>
    <property type="match status" value="1"/>
</dbReference>
<evidence type="ECO:0000256" key="3">
    <source>
        <dbReference type="ARBA" id="ARBA00022691"/>
    </source>
</evidence>
<dbReference type="Proteomes" id="UP000007879">
    <property type="component" value="Unassembled WGS sequence"/>
</dbReference>
<accession>A0A1X7VBY0</accession>
<dbReference type="PANTHER" id="PTHR21392">
    <property type="entry name" value="TRNA-URIDINE AMINOCARBOXYPROPYLTRANSFERASE 2"/>
    <property type="match status" value="1"/>
</dbReference>
<dbReference type="STRING" id="400682.A0A1X7VBY0"/>
<evidence type="ECO:0000313" key="10">
    <source>
        <dbReference type="Proteomes" id="UP000007879"/>
    </source>
</evidence>
<reference evidence="9" key="2">
    <citation type="submission" date="2017-05" db="UniProtKB">
        <authorList>
            <consortium name="EnsemblMetazoa"/>
        </authorList>
    </citation>
    <scope>IDENTIFICATION</scope>
</reference>
<dbReference type="GO" id="GO:0016432">
    <property type="term" value="F:tRNA-uridine aminocarboxypropyltransferase activity"/>
    <property type="evidence" value="ECO:0007669"/>
    <property type="project" value="UniProtKB-EC"/>
</dbReference>
<evidence type="ECO:0000256" key="1">
    <source>
        <dbReference type="ARBA" id="ARBA00012386"/>
    </source>
</evidence>
<evidence type="ECO:0000256" key="2">
    <source>
        <dbReference type="ARBA" id="ARBA00022679"/>
    </source>
</evidence>
<dbReference type="KEGG" id="aqu:100637747"/>
<gene>
    <name evidence="9" type="primary">100637747</name>
</gene>
<keyword evidence="4" id="KW-0819">tRNA processing</keyword>
<comment type="similarity">
    <text evidence="5">Belongs to the TDD superfamily. DTWD2 family.</text>
</comment>
<keyword evidence="10" id="KW-1185">Reference proteome</keyword>
<evidence type="ECO:0000256" key="6">
    <source>
        <dbReference type="ARBA" id="ARBA00048718"/>
    </source>
</evidence>
<evidence type="ECO:0000256" key="5">
    <source>
        <dbReference type="ARBA" id="ARBA00034489"/>
    </source>
</evidence>
<dbReference type="InParanoid" id="A0A1X7VBY0"/>
<dbReference type="AlphaFoldDB" id="A0A1X7VBY0"/>
<dbReference type="EnsemblMetazoa" id="XM_003384813.3">
    <property type="protein sequence ID" value="XP_003384861.2"/>
    <property type="gene ID" value="LOC100637747"/>
</dbReference>
<dbReference type="InterPro" id="IPR039262">
    <property type="entry name" value="DTWD2/TAPT"/>
</dbReference>
<feature type="region of interest" description="Disordered" evidence="7">
    <location>
        <begin position="1"/>
        <end position="20"/>
    </location>
</feature>
<evidence type="ECO:0000313" key="9">
    <source>
        <dbReference type="EnsemblMetazoa" id="Aqu2.1.37805_001"/>
    </source>
</evidence>
<feature type="domain" description="DTW" evidence="8">
    <location>
        <begin position="43"/>
        <end position="241"/>
    </location>
</feature>
<protein>
    <recommendedName>
        <fullName evidence="1">tRNA-uridine aminocarboxypropyltransferase</fullName>
        <ecNumber evidence="1">2.5.1.25</ecNumber>
    </recommendedName>
</protein>
<dbReference type="OrthoDB" id="408541at2759"/>
<dbReference type="GO" id="GO:0008033">
    <property type="term" value="P:tRNA processing"/>
    <property type="evidence" value="ECO:0007669"/>
    <property type="project" value="UniProtKB-KW"/>
</dbReference>
<sequence>MAASCNARAEPLEEEKELREEEDEESLFAFPLQDDLEQELIRGRAVCGRCKRPSTVCICSCFPEKPVSMATRVIILQHCSEESRCLATVPLLQECITRERFHIIKGKRFKVNKFTCLQKAIESKSTVVLYPSKTAIPLQSLPSGASIGKEDDSALIVLDGTWAQTRAMFSQNHFLHSLKQVKLNGEAVSQYVIRTQPSKQSLSTIESVAHAVAWLDGTPEIIDVLLHPLIAMCQYQLEHGATTHFSKDHPRYMPRADFKRKHSTNSSGSS</sequence>
<organism evidence="9">
    <name type="scientific">Amphimedon queenslandica</name>
    <name type="common">Sponge</name>
    <dbReference type="NCBI Taxonomy" id="400682"/>
    <lineage>
        <taxon>Eukaryota</taxon>
        <taxon>Metazoa</taxon>
        <taxon>Porifera</taxon>
        <taxon>Demospongiae</taxon>
        <taxon>Heteroscleromorpha</taxon>
        <taxon>Haplosclerida</taxon>
        <taxon>Niphatidae</taxon>
        <taxon>Amphimedon</taxon>
    </lineage>
</organism>
<evidence type="ECO:0000259" key="8">
    <source>
        <dbReference type="SMART" id="SM01144"/>
    </source>
</evidence>
<dbReference type="eggNOG" id="KOG4382">
    <property type="taxonomic scope" value="Eukaryota"/>
</dbReference>
<feature type="region of interest" description="Disordered" evidence="7">
    <location>
        <begin position="246"/>
        <end position="270"/>
    </location>
</feature>
<evidence type="ECO:0000256" key="4">
    <source>
        <dbReference type="ARBA" id="ARBA00022694"/>
    </source>
</evidence>
<name>A0A1X7VBY0_AMPQE</name>
<dbReference type="Pfam" id="PF03942">
    <property type="entry name" value="DTW"/>
    <property type="match status" value="1"/>
</dbReference>
<comment type="catalytic activity">
    <reaction evidence="6">
        <text>a uridine in tRNA + S-adenosyl-L-methionine = a 3-[(3S)-3-amino-3-carboxypropyl]uridine in tRNA + S-methyl-5'-thioadenosine + H(+)</text>
        <dbReference type="Rhea" id="RHEA:62432"/>
        <dbReference type="Rhea" id="RHEA-COMP:13339"/>
        <dbReference type="Rhea" id="RHEA-COMP:16092"/>
        <dbReference type="ChEBI" id="CHEBI:15378"/>
        <dbReference type="ChEBI" id="CHEBI:17509"/>
        <dbReference type="ChEBI" id="CHEBI:59789"/>
        <dbReference type="ChEBI" id="CHEBI:65315"/>
        <dbReference type="ChEBI" id="CHEBI:82930"/>
        <dbReference type="EC" id="2.5.1.25"/>
    </reaction>
</comment>
<dbReference type="InterPro" id="IPR005636">
    <property type="entry name" value="DTW"/>
</dbReference>
<keyword evidence="3" id="KW-0949">S-adenosyl-L-methionine</keyword>
<dbReference type="EC" id="2.5.1.25" evidence="1"/>
<dbReference type="PANTHER" id="PTHR21392:SF0">
    <property type="entry name" value="TRNA-URIDINE AMINOCARBOXYPROPYLTRANSFERASE 2"/>
    <property type="match status" value="1"/>
</dbReference>
<dbReference type="OMA" id="GTWRKAF"/>
<keyword evidence="2" id="KW-0808">Transferase</keyword>
<evidence type="ECO:0000256" key="7">
    <source>
        <dbReference type="SAM" id="MobiDB-lite"/>
    </source>
</evidence>
<reference evidence="10" key="1">
    <citation type="journal article" date="2010" name="Nature">
        <title>The Amphimedon queenslandica genome and the evolution of animal complexity.</title>
        <authorList>
            <person name="Srivastava M."/>
            <person name="Simakov O."/>
            <person name="Chapman J."/>
            <person name="Fahey B."/>
            <person name="Gauthier M.E."/>
            <person name="Mitros T."/>
            <person name="Richards G.S."/>
            <person name="Conaco C."/>
            <person name="Dacre M."/>
            <person name="Hellsten U."/>
            <person name="Larroux C."/>
            <person name="Putnam N.H."/>
            <person name="Stanke M."/>
            <person name="Adamska M."/>
            <person name="Darling A."/>
            <person name="Degnan S.M."/>
            <person name="Oakley T.H."/>
            <person name="Plachetzki D.C."/>
            <person name="Zhai Y."/>
            <person name="Adamski M."/>
            <person name="Calcino A."/>
            <person name="Cummins S.F."/>
            <person name="Goodstein D.M."/>
            <person name="Harris C."/>
            <person name="Jackson D.J."/>
            <person name="Leys S.P."/>
            <person name="Shu S."/>
            <person name="Woodcroft B.J."/>
            <person name="Vervoort M."/>
            <person name="Kosik K.S."/>
            <person name="Manning G."/>
            <person name="Degnan B.M."/>
            <person name="Rokhsar D.S."/>
        </authorList>
    </citation>
    <scope>NUCLEOTIDE SEQUENCE [LARGE SCALE GENOMIC DNA]</scope>
</reference>
<feature type="compositionally biased region" description="Basic and acidic residues" evidence="7">
    <location>
        <begin position="246"/>
        <end position="257"/>
    </location>
</feature>
<dbReference type="FunCoup" id="A0A1X7VBY0">
    <property type="interactions" value="76"/>
</dbReference>